<feature type="transmembrane region" description="Helical" evidence="2">
    <location>
        <begin position="1117"/>
        <end position="1142"/>
    </location>
</feature>
<feature type="region of interest" description="Disordered" evidence="1">
    <location>
        <begin position="157"/>
        <end position="229"/>
    </location>
</feature>
<dbReference type="EMBL" id="CDMZ01005027">
    <property type="protein sequence ID" value="CEM51714.1"/>
    <property type="molecule type" value="Genomic_DNA"/>
</dbReference>
<feature type="region of interest" description="Disordered" evidence="1">
    <location>
        <begin position="706"/>
        <end position="727"/>
    </location>
</feature>
<feature type="compositionally biased region" description="Gly residues" evidence="1">
    <location>
        <begin position="712"/>
        <end position="726"/>
    </location>
</feature>
<dbReference type="InterPro" id="IPR002110">
    <property type="entry name" value="Ankyrin_rpt"/>
</dbReference>
<feature type="region of interest" description="Disordered" evidence="1">
    <location>
        <begin position="972"/>
        <end position="994"/>
    </location>
</feature>
<accession>A0A0G4I415</accession>
<evidence type="ECO:0000256" key="1">
    <source>
        <dbReference type="SAM" id="MobiDB-lite"/>
    </source>
</evidence>
<keyword evidence="2" id="KW-0812">Transmembrane</keyword>
<dbReference type="VEuPathDB" id="CryptoDB:Cvel_10799"/>
<feature type="region of interest" description="Disordered" evidence="1">
    <location>
        <begin position="259"/>
        <end position="365"/>
    </location>
</feature>
<keyword evidence="2" id="KW-1133">Transmembrane helix</keyword>
<feature type="transmembrane region" description="Helical" evidence="2">
    <location>
        <begin position="1162"/>
        <end position="1181"/>
    </location>
</feature>
<keyword evidence="2" id="KW-0472">Membrane</keyword>
<dbReference type="Gene3D" id="1.25.40.20">
    <property type="entry name" value="Ankyrin repeat-containing domain"/>
    <property type="match status" value="2"/>
</dbReference>
<evidence type="ECO:0000256" key="2">
    <source>
        <dbReference type="SAM" id="Phobius"/>
    </source>
</evidence>
<proteinExistence type="predicted"/>
<reference evidence="3" key="1">
    <citation type="submission" date="2014-11" db="EMBL/GenBank/DDBJ databases">
        <authorList>
            <person name="Otto D Thomas"/>
            <person name="Naeem Raeece"/>
        </authorList>
    </citation>
    <scope>NUCLEOTIDE SEQUENCE</scope>
</reference>
<feature type="compositionally biased region" description="Acidic residues" evidence="1">
    <location>
        <begin position="287"/>
        <end position="296"/>
    </location>
</feature>
<dbReference type="Pfam" id="PF12796">
    <property type="entry name" value="Ank_2"/>
    <property type="match status" value="1"/>
</dbReference>
<organism evidence="3">
    <name type="scientific">Chromera velia CCMP2878</name>
    <dbReference type="NCBI Taxonomy" id="1169474"/>
    <lineage>
        <taxon>Eukaryota</taxon>
        <taxon>Sar</taxon>
        <taxon>Alveolata</taxon>
        <taxon>Colpodellida</taxon>
        <taxon>Chromeraceae</taxon>
        <taxon>Chromera</taxon>
    </lineage>
</organism>
<feature type="region of interest" description="Disordered" evidence="1">
    <location>
        <begin position="1"/>
        <end position="141"/>
    </location>
</feature>
<feature type="transmembrane region" description="Helical" evidence="2">
    <location>
        <begin position="1335"/>
        <end position="1359"/>
    </location>
</feature>
<protein>
    <submittedName>
        <fullName evidence="3">Uncharacterized protein</fullName>
    </submittedName>
</protein>
<feature type="compositionally biased region" description="Polar residues" evidence="1">
    <location>
        <begin position="34"/>
        <end position="60"/>
    </location>
</feature>
<dbReference type="PANTHER" id="PTHR24121">
    <property type="entry name" value="NO MECHANORECEPTOR POTENTIAL C, ISOFORM D-RELATED"/>
    <property type="match status" value="1"/>
</dbReference>
<dbReference type="SMART" id="SM00248">
    <property type="entry name" value="ANK"/>
    <property type="match status" value="7"/>
</dbReference>
<evidence type="ECO:0000313" key="3">
    <source>
        <dbReference type="EMBL" id="CEM51714.1"/>
    </source>
</evidence>
<dbReference type="InterPro" id="IPR036770">
    <property type="entry name" value="Ankyrin_rpt-contain_sf"/>
</dbReference>
<feature type="compositionally biased region" description="Basic and acidic residues" evidence="1">
    <location>
        <begin position="183"/>
        <end position="205"/>
    </location>
</feature>
<feature type="compositionally biased region" description="Basic and acidic residues" evidence="1">
    <location>
        <begin position="70"/>
        <end position="102"/>
    </location>
</feature>
<sequence length="1382" mass="152497">MLEILMTRHHSRPHSAGALGQREGEGDGEGSFLFPSQGSDKTQNGNSAEIQQEQPALSQQSEDEPGAEGMTKEARERETKYERKTGEGETDREKQGDNKRSADDEESQPSHNEDQESKERKEGWMSPGLANLSRPIDPLWPFNASSLLLRPLGLLSSVLGGGSRASEGPPEAPLGSSGIENMFRPDGDVLPRGNEMNRRKGERPGGEVGPSTSFVSSGSASEGGDEDVMPSSFLEMHSAVEQAEETRLTVVPRPVEAVGQIDSPTFPHRQLPLGSFRDHSPASALEAAEDPLDEEGPGMPSQGAGAGGDTPMTDPQDFPNPSEGSAEPASGSPDLMGEGGGDTAPPPLDEGLSQQGGTASAFTEKATDVNARDAMKNTALMLAARENKCKVVDVLLSGGGAVKEGDFQETVDPNLRDAKGRTALMLNIIEGHGQCVEEFLKDRPEVPVEKRVNINEWDNEGLSAMSHAVETNNLGVLKQLLSSKSVSLFNRDTSAEEGESVMSAESSSSFRLPETVLHTAVRHFSEEALEVLLEWIEKKGGTEPEKAEKILNSRNQGDLLKVNKEFHGQTPLLQAIVTRNDHIAEDLLRDERVDVSLPGPDGTTALTSVINRQSLPLLELMVKNPSFKKHPPLSHPMFVTEGPESPLVQLFEKDSFGKNESAIISVLQLEDYSRLSQESEDSQSFMEKFAHKLPSAPEDTWGTSLESSHLVGGRGQGGWRSGGGGSRYMSLQQQREEMKRKGTEMNRDRLCLVRSRERRTVLWFAGRFNHLSVVETLLSMMKQMRSRNCRVHESDVNGETPLAAALTHLAPLSAMPLIRLLFNAVDSETEDTPLTAAMQSDAAKRLVPLFLEKFSTPPLSETPELLKLEEKNKKGETPACLAVELGLTEEAEILVKKAKSLEAYNVIADALYCAAKKGDDALMHKCVATHEQSLDTVLTDRIQYTHQIDHKEVENTEDIQAALALIPHVPPRSKCDTDGGTQHGGDERSTFDVTTWSPFGGGEEDGSAKVKDALQVIAGIPDPPMKVERYWHIGIPCGLMIVMSLGRSMQSYFLSESEARAVAEDFLREGTNPKDFWPPSENEEFNFDISEDEESDEDLVKYEDELMKAAVISPRNYYTITGVSGLCAFLMAMSCVFQRWVMRNYLEFYKFEKSFHSLDGTVKFWTAVGVEVMLVLCLWFITFDVLKPFTLAWATLQNRTARCRCFLTHFPLDKLASSDQDLALRYVEKWGEKRGALLDLFRKRWSSVSAAFNVLLGVLLSESDSQPAGGGGKERKREASILLANFPITHLSMHRHWDELLSLRTNKKTMTTDAKLSIDRIVATYMRRDPLVEIFGVRVQVTFALFVALVILLFLGYILDLHEPEGYLNMKFKRQFGLDTMS</sequence>
<feature type="compositionally biased region" description="Polar residues" evidence="1">
    <location>
        <begin position="352"/>
        <end position="361"/>
    </location>
</feature>
<dbReference type="SUPFAM" id="SSF48403">
    <property type="entry name" value="Ankyrin repeat"/>
    <property type="match status" value="2"/>
</dbReference>
<name>A0A0G4I415_9ALVE</name>
<feature type="compositionally biased region" description="Basic and acidic residues" evidence="1">
    <location>
        <begin position="111"/>
        <end position="123"/>
    </location>
</feature>
<dbReference type="PANTHER" id="PTHR24121:SF22">
    <property type="entry name" value="PROTEIN ACCELERATED CELL DEATH 6-LIKE"/>
    <property type="match status" value="1"/>
</dbReference>
<gene>
    <name evidence="3" type="ORF">Cvel_10799</name>
</gene>